<dbReference type="Proteomes" id="UP000639338">
    <property type="component" value="Unassembled WGS sequence"/>
</dbReference>
<evidence type="ECO:0000256" key="1">
    <source>
        <dbReference type="SAM" id="Phobius"/>
    </source>
</evidence>
<keyword evidence="1" id="KW-0812">Transmembrane</keyword>
<sequence length="109" mass="12566">MRCFKLFFKHTWHPQQIDNPSSFATTQNEEVNENGTELDEVKVVSINEPSTSRQNKISCSNGGCQKTVMKKAGAESPWHYYKTIFLIFFIVALIVWIIVYTLLSSYDLL</sequence>
<dbReference type="EMBL" id="JACMRX010000005">
    <property type="protein sequence ID" value="KAF7989988.1"/>
    <property type="molecule type" value="Genomic_DNA"/>
</dbReference>
<comment type="caution">
    <text evidence="2">The sequence shown here is derived from an EMBL/GenBank/DDBJ whole genome shotgun (WGS) entry which is preliminary data.</text>
</comment>
<accession>A0A835CQA8</accession>
<name>A0A835CQA8_APHGI</name>
<keyword evidence="3" id="KW-1185">Reference proteome</keyword>
<organism evidence="2 3">
    <name type="scientific">Aphidius gifuensis</name>
    <name type="common">Parasitoid wasp</name>
    <dbReference type="NCBI Taxonomy" id="684658"/>
    <lineage>
        <taxon>Eukaryota</taxon>
        <taxon>Metazoa</taxon>
        <taxon>Ecdysozoa</taxon>
        <taxon>Arthropoda</taxon>
        <taxon>Hexapoda</taxon>
        <taxon>Insecta</taxon>
        <taxon>Pterygota</taxon>
        <taxon>Neoptera</taxon>
        <taxon>Endopterygota</taxon>
        <taxon>Hymenoptera</taxon>
        <taxon>Apocrita</taxon>
        <taxon>Ichneumonoidea</taxon>
        <taxon>Braconidae</taxon>
        <taxon>Aphidiinae</taxon>
        <taxon>Aphidius</taxon>
    </lineage>
</organism>
<keyword evidence="1" id="KW-1133">Transmembrane helix</keyword>
<gene>
    <name evidence="2" type="ORF">HCN44_008662</name>
</gene>
<protein>
    <submittedName>
        <fullName evidence="2">Uncharacterized protein</fullName>
    </submittedName>
</protein>
<dbReference type="AlphaFoldDB" id="A0A835CQA8"/>
<keyword evidence="1" id="KW-0472">Membrane</keyword>
<evidence type="ECO:0000313" key="2">
    <source>
        <dbReference type="EMBL" id="KAF7989988.1"/>
    </source>
</evidence>
<proteinExistence type="predicted"/>
<reference evidence="2 3" key="1">
    <citation type="submission" date="2020-08" db="EMBL/GenBank/DDBJ databases">
        <title>Aphidius gifuensis genome sequencing and assembly.</title>
        <authorList>
            <person name="Du Z."/>
        </authorList>
    </citation>
    <scope>NUCLEOTIDE SEQUENCE [LARGE SCALE GENOMIC DNA]</scope>
    <source>
        <strain evidence="2">YNYX2018</strain>
        <tissue evidence="2">Adults</tissue>
    </source>
</reference>
<feature type="transmembrane region" description="Helical" evidence="1">
    <location>
        <begin position="80"/>
        <end position="103"/>
    </location>
</feature>
<evidence type="ECO:0000313" key="3">
    <source>
        <dbReference type="Proteomes" id="UP000639338"/>
    </source>
</evidence>